<dbReference type="AlphaFoldDB" id="A0A1H8JUS4"/>
<evidence type="ECO:0000256" key="3">
    <source>
        <dbReference type="ARBA" id="ARBA00023004"/>
    </source>
</evidence>
<dbReference type="InterPro" id="IPR008275">
    <property type="entry name" value="CoA_E_activase_dom"/>
</dbReference>
<comment type="cofactor">
    <cofactor evidence="1">
        <name>[4Fe-4S] cluster</name>
        <dbReference type="ChEBI" id="CHEBI:49883"/>
    </cofactor>
</comment>
<dbReference type="InterPro" id="IPR002731">
    <property type="entry name" value="ATPase_BadF"/>
</dbReference>
<evidence type="ECO:0000256" key="2">
    <source>
        <dbReference type="ARBA" id="ARBA00022723"/>
    </source>
</evidence>
<dbReference type="InterPro" id="IPR051805">
    <property type="entry name" value="Dehydratase_Activator_Redct"/>
</dbReference>
<reference evidence="6 7" key="1">
    <citation type="submission" date="2016-10" db="EMBL/GenBank/DDBJ databases">
        <authorList>
            <person name="de Groot N.N."/>
        </authorList>
    </citation>
    <scope>NUCLEOTIDE SEQUENCE [LARGE SCALE GENOMIC DNA]</scope>
    <source>
        <strain evidence="6 7">Calf135</strain>
    </source>
</reference>
<dbReference type="PANTHER" id="PTHR32329">
    <property type="entry name" value="BIFUNCTIONAL PROTEIN [INCLUDES 2-HYDROXYACYL-COA DEHYDRATASE (N-TER) AND ITS ACTIVATOR DOMAIN (C_TERM)-RELATED"/>
    <property type="match status" value="1"/>
</dbReference>
<proteinExistence type="predicted"/>
<dbReference type="SUPFAM" id="SSF53067">
    <property type="entry name" value="Actin-like ATPase domain"/>
    <property type="match status" value="1"/>
</dbReference>
<dbReference type="OrthoDB" id="9778513at2"/>
<dbReference type="NCBIfam" id="TIGR00241">
    <property type="entry name" value="CoA_E_activ"/>
    <property type="match status" value="1"/>
</dbReference>
<dbReference type="Pfam" id="PF01869">
    <property type="entry name" value="BcrAD_BadFG"/>
    <property type="match status" value="1"/>
</dbReference>
<sequence length="252" mass="27221">MKNIGIDIGSSCAKVCIMDNDYIESTFMIPTGYNSRKTAETIKEMLEEKDINIEEANIMATGYGRISVPYANDVMTEISCHGKGAHYLFGENATVIDIGGQDTKVISLKRGRVMKFLMNDKCSAGTGKFIEIMSDRLGLTLEELEELAAKGKETTISSMCTVFAESEIISLIGQGTPREDIANGVIKSVVTKVIQLAAQVPADKYILTGGFCENKYFIKELSKALDAPVDSAPEARFAGAIGAAVYAGEIED</sequence>
<dbReference type="GO" id="GO:0046872">
    <property type="term" value="F:metal ion binding"/>
    <property type="evidence" value="ECO:0007669"/>
    <property type="project" value="UniProtKB-KW"/>
</dbReference>
<feature type="domain" description="ATPase BadF/BadG/BcrA/BcrD type" evidence="5">
    <location>
        <begin position="4"/>
        <end position="247"/>
    </location>
</feature>
<evidence type="ECO:0000313" key="7">
    <source>
        <dbReference type="Proteomes" id="UP000199512"/>
    </source>
</evidence>
<accession>A0A1H8JUS4</accession>
<dbReference type="EMBL" id="FODF01000017">
    <property type="protein sequence ID" value="SEN83958.1"/>
    <property type="molecule type" value="Genomic_DNA"/>
</dbReference>
<keyword evidence="4" id="KW-0411">Iron-sulfur</keyword>
<evidence type="ECO:0000256" key="1">
    <source>
        <dbReference type="ARBA" id="ARBA00001966"/>
    </source>
</evidence>
<keyword evidence="3" id="KW-0408">Iron</keyword>
<dbReference type="RefSeq" id="WP_091975995.1">
    <property type="nucleotide sequence ID" value="NZ_CAUWDX010000004.1"/>
</dbReference>
<dbReference type="PANTHER" id="PTHR32329:SF2">
    <property type="entry name" value="BIFUNCTIONAL PROTEIN [INCLUDES 2-HYDROXYACYL-COA DEHYDRATASE (N-TER) AND ITS ACTIVATOR DOMAIN (C_TERM)"/>
    <property type="match status" value="1"/>
</dbReference>
<dbReference type="GO" id="GO:0051536">
    <property type="term" value="F:iron-sulfur cluster binding"/>
    <property type="evidence" value="ECO:0007669"/>
    <property type="project" value="UniProtKB-KW"/>
</dbReference>
<dbReference type="STRING" id="215200.SAMN05216454_11712"/>
<dbReference type="Proteomes" id="UP000199512">
    <property type="component" value="Unassembled WGS sequence"/>
</dbReference>
<evidence type="ECO:0000313" key="6">
    <source>
        <dbReference type="EMBL" id="SEN83958.1"/>
    </source>
</evidence>
<dbReference type="Gene3D" id="3.30.420.40">
    <property type="match status" value="2"/>
</dbReference>
<protein>
    <submittedName>
        <fullName evidence="6">CoA-substrate-specific enzyme activase, putative</fullName>
    </submittedName>
</protein>
<keyword evidence="7" id="KW-1185">Reference proteome</keyword>
<keyword evidence="2" id="KW-0479">Metal-binding</keyword>
<evidence type="ECO:0000256" key="4">
    <source>
        <dbReference type="ARBA" id="ARBA00023014"/>
    </source>
</evidence>
<dbReference type="CDD" id="cd24109">
    <property type="entry name" value="ASKHA_NBD_YjiL-like"/>
    <property type="match status" value="1"/>
</dbReference>
<gene>
    <name evidence="6" type="ORF">SAMN05216454_11712</name>
</gene>
<name>A0A1H8JUS4_9FIRM</name>
<organism evidence="6 7">
    <name type="scientific">Peptostreptococcus russellii</name>
    <dbReference type="NCBI Taxonomy" id="215200"/>
    <lineage>
        <taxon>Bacteria</taxon>
        <taxon>Bacillati</taxon>
        <taxon>Bacillota</taxon>
        <taxon>Clostridia</taxon>
        <taxon>Peptostreptococcales</taxon>
        <taxon>Peptostreptococcaceae</taxon>
        <taxon>Peptostreptococcus</taxon>
    </lineage>
</organism>
<dbReference type="InterPro" id="IPR043129">
    <property type="entry name" value="ATPase_NBD"/>
</dbReference>
<evidence type="ECO:0000259" key="5">
    <source>
        <dbReference type="Pfam" id="PF01869"/>
    </source>
</evidence>